<keyword evidence="11" id="KW-0539">Nucleus</keyword>
<keyword evidence="9" id="KW-0233">DNA recombination</keyword>
<evidence type="ECO:0000256" key="12">
    <source>
        <dbReference type="SAM" id="Coils"/>
    </source>
</evidence>
<dbReference type="InterPro" id="IPR027417">
    <property type="entry name" value="P-loop_NTPase"/>
</dbReference>
<feature type="region of interest" description="Disordered" evidence="13">
    <location>
        <begin position="186"/>
        <end position="214"/>
    </location>
</feature>
<feature type="coiled-coil region" evidence="12">
    <location>
        <begin position="236"/>
        <end position="270"/>
    </location>
</feature>
<evidence type="ECO:0000256" key="7">
    <source>
        <dbReference type="ARBA" id="ARBA00022840"/>
    </source>
</evidence>
<evidence type="ECO:0000256" key="11">
    <source>
        <dbReference type="ARBA" id="ARBA00023242"/>
    </source>
</evidence>
<dbReference type="SUPFAM" id="SSF52540">
    <property type="entry name" value="P-loop containing nucleoside triphosphate hydrolases"/>
    <property type="match status" value="1"/>
</dbReference>
<accession>A0AAW1T5B2</accession>
<keyword evidence="8 12" id="KW-0175">Coiled coil</keyword>
<gene>
    <name evidence="14" type="ORF">WJX84_000180</name>
</gene>
<reference evidence="14 15" key="1">
    <citation type="journal article" date="2024" name="Nat. Commun.">
        <title>Phylogenomics reveals the evolutionary origins of lichenization in chlorophyte algae.</title>
        <authorList>
            <person name="Puginier C."/>
            <person name="Libourel C."/>
            <person name="Otte J."/>
            <person name="Skaloud P."/>
            <person name="Haon M."/>
            <person name="Grisel S."/>
            <person name="Petersen M."/>
            <person name="Berrin J.G."/>
            <person name="Delaux P.M."/>
            <person name="Dal Grande F."/>
            <person name="Keller J."/>
        </authorList>
    </citation>
    <scope>NUCLEOTIDE SEQUENCE [LARGE SCALE GENOMIC DNA]</scope>
    <source>
        <strain evidence="14 15">SAG 2523</strain>
    </source>
</reference>
<comment type="similarity">
    <text evidence="3">Belongs to the SMC family. SMC6 subfamily.</text>
</comment>
<evidence type="ECO:0000256" key="3">
    <source>
        <dbReference type="ARBA" id="ARBA00006793"/>
    </source>
</evidence>
<keyword evidence="10" id="KW-0234">DNA repair</keyword>
<dbReference type="GO" id="GO:0003684">
    <property type="term" value="F:damaged DNA binding"/>
    <property type="evidence" value="ECO:0007669"/>
    <property type="project" value="TreeGrafter"/>
</dbReference>
<evidence type="ECO:0000256" key="13">
    <source>
        <dbReference type="SAM" id="MobiDB-lite"/>
    </source>
</evidence>
<dbReference type="GO" id="GO:0030915">
    <property type="term" value="C:Smc5-Smc6 complex"/>
    <property type="evidence" value="ECO:0007669"/>
    <property type="project" value="TreeGrafter"/>
</dbReference>
<dbReference type="Proteomes" id="UP001485043">
    <property type="component" value="Unassembled WGS sequence"/>
</dbReference>
<evidence type="ECO:0000256" key="9">
    <source>
        <dbReference type="ARBA" id="ARBA00023172"/>
    </source>
</evidence>
<evidence type="ECO:0000256" key="10">
    <source>
        <dbReference type="ARBA" id="ARBA00023204"/>
    </source>
</evidence>
<evidence type="ECO:0000256" key="2">
    <source>
        <dbReference type="ARBA" id="ARBA00004286"/>
    </source>
</evidence>
<evidence type="ECO:0000256" key="5">
    <source>
        <dbReference type="ARBA" id="ARBA00022741"/>
    </source>
</evidence>
<dbReference type="GO" id="GO:0035861">
    <property type="term" value="C:site of double-strand break"/>
    <property type="evidence" value="ECO:0007669"/>
    <property type="project" value="TreeGrafter"/>
</dbReference>
<evidence type="ECO:0008006" key="16">
    <source>
        <dbReference type="Google" id="ProtNLM"/>
    </source>
</evidence>
<name>A0AAW1T5B2_9CHLO</name>
<keyword evidence="15" id="KW-1185">Reference proteome</keyword>
<protein>
    <recommendedName>
        <fullName evidence="16">Structural maintenance of chromosomes protein 6</fullName>
    </recommendedName>
</protein>
<dbReference type="GO" id="GO:0005634">
    <property type="term" value="C:nucleus"/>
    <property type="evidence" value="ECO:0007669"/>
    <property type="project" value="UniProtKB-SubCell"/>
</dbReference>
<evidence type="ECO:0000256" key="6">
    <source>
        <dbReference type="ARBA" id="ARBA00022763"/>
    </source>
</evidence>
<dbReference type="GO" id="GO:0000724">
    <property type="term" value="P:double-strand break repair via homologous recombination"/>
    <property type="evidence" value="ECO:0007669"/>
    <property type="project" value="TreeGrafter"/>
</dbReference>
<evidence type="ECO:0000256" key="1">
    <source>
        <dbReference type="ARBA" id="ARBA00004123"/>
    </source>
</evidence>
<dbReference type="PANTHER" id="PTHR19306:SF6">
    <property type="entry name" value="STRUCTURAL MAINTENANCE OF CHROMOSOMES PROTEIN 6"/>
    <property type="match status" value="1"/>
</dbReference>
<comment type="caution">
    <text evidence="14">The sequence shown here is derived from an EMBL/GenBank/DDBJ whole genome shotgun (WGS) entry which is preliminary data.</text>
</comment>
<sequence length="578" mass="64351">MGSYHIPNHQDMARYWYDSASQAHVEIIGLCAAEAELRPLAKVNNVLQAYSGSGQKCVAKGGTVTIYPSQGRVQPRLGQSPQQAIKEHTAYQASVQADLRAAEERRDAFGAEMERLGSAMGAARKEWQASKQLRVRLEGDYRDAQAQPPPESQVGPDGETGIEQEIASLNEQLAHDRLEETDLRNELQRAQDAEQTAQQLWHSKKEEASQMQQGNLRAVEEFERQTEQQMAAETAHAAATRKLERLMRNIEQMEAQAAAAHTEHDAYKTEILKMCSEEDGLQSIEDAKGRMDIGDAALQPKAVEARVKKLKGKIAAQQKAAGGMREDIEAENKRLESKAMLARLDAQKIRAAYSSLARGLQRRTDKLKILDKTVERSTCTNFNKLMYKKGHMGNLKVNRQDRKLQIKVAIKGDASGGVEKDLKSLSGGERSFTTVAFSLALGEWTHSPVRAMDEPDVFMDNVNRRMAMESLFQNAWDHQDLQFIFLTPLSLEAVAAAESALAGKGVSLPKTFVQGQHVQQTKGRHTGWWLSMGGVLCMMLYSWTANPGLLAHRLDAFDSGAMQRTYASYLHTWRAPHP</sequence>
<keyword evidence="7" id="KW-0067">ATP-binding</keyword>
<evidence type="ECO:0000313" key="15">
    <source>
        <dbReference type="Proteomes" id="UP001485043"/>
    </source>
</evidence>
<dbReference type="Gene3D" id="3.40.50.300">
    <property type="entry name" value="P-loop containing nucleotide triphosphate hydrolases"/>
    <property type="match status" value="1"/>
</dbReference>
<dbReference type="GO" id="GO:0003697">
    <property type="term" value="F:single-stranded DNA binding"/>
    <property type="evidence" value="ECO:0007669"/>
    <property type="project" value="TreeGrafter"/>
</dbReference>
<keyword evidence="5" id="KW-0547">Nucleotide-binding</keyword>
<dbReference type="GO" id="GO:0005524">
    <property type="term" value="F:ATP binding"/>
    <property type="evidence" value="ECO:0007669"/>
    <property type="project" value="UniProtKB-KW"/>
</dbReference>
<keyword evidence="6" id="KW-0227">DNA damage</keyword>
<dbReference type="EMBL" id="JALJOV010000381">
    <property type="protein sequence ID" value="KAK9864201.1"/>
    <property type="molecule type" value="Genomic_DNA"/>
</dbReference>
<organism evidence="14 15">
    <name type="scientific">Apatococcus fuscideae</name>
    <dbReference type="NCBI Taxonomy" id="2026836"/>
    <lineage>
        <taxon>Eukaryota</taxon>
        <taxon>Viridiplantae</taxon>
        <taxon>Chlorophyta</taxon>
        <taxon>core chlorophytes</taxon>
        <taxon>Trebouxiophyceae</taxon>
        <taxon>Chlorellales</taxon>
        <taxon>Chlorellaceae</taxon>
        <taxon>Apatococcus</taxon>
    </lineage>
</organism>
<evidence type="ECO:0000313" key="14">
    <source>
        <dbReference type="EMBL" id="KAK9864201.1"/>
    </source>
</evidence>
<dbReference type="AlphaFoldDB" id="A0AAW1T5B2"/>
<evidence type="ECO:0000256" key="4">
    <source>
        <dbReference type="ARBA" id="ARBA00022454"/>
    </source>
</evidence>
<evidence type="ECO:0000256" key="8">
    <source>
        <dbReference type="ARBA" id="ARBA00023054"/>
    </source>
</evidence>
<proteinExistence type="inferred from homology"/>
<comment type="subcellular location">
    <subcellularLocation>
        <location evidence="2">Chromosome</location>
    </subcellularLocation>
    <subcellularLocation>
        <location evidence="1">Nucleus</location>
    </subcellularLocation>
</comment>
<keyword evidence="4" id="KW-0158">Chromosome</keyword>
<dbReference type="PANTHER" id="PTHR19306">
    <property type="entry name" value="STRUCTURAL MAINTENANCE OF CHROMOSOMES 5,6 SMC5, SMC6"/>
    <property type="match status" value="1"/>
</dbReference>